<name>A0A327QWV8_9BACT</name>
<evidence type="ECO:0000259" key="1">
    <source>
        <dbReference type="PROSITE" id="PS51819"/>
    </source>
</evidence>
<dbReference type="PANTHER" id="PTHR36503:SF2">
    <property type="entry name" value="BLR2408 PROTEIN"/>
    <property type="match status" value="1"/>
</dbReference>
<comment type="caution">
    <text evidence="2">The sequence shown here is derived from an EMBL/GenBank/DDBJ whole genome shotgun (WGS) entry which is preliminary data.</text>
</comment>
<gene>
    <name evidence="2" type="ORF">LX64_01096</name>
</gene>
<proteinExistence type="predicted"/>
<dbReference type="InterPro" id="IPR029068">
    <property type="entry name" value="Glyas_Bleomycin-R_OHBP_Dase"/>
</dbReference>
<organism evidence="2 3">
    <name type="scientific">Chitinophaga skermanii</name>
    <dbReference type="NCBI Taxonomy" id="331697"/>
    <lineage>
        <taxon>Bacteria</taxon>
        <taxon>Pseudomonadati</taxon>
        <taxon>Bacteroidota</taxon>
        <taxon>Chitinophagia</taxon>
        <taxon>Chitinophagales</taxon>
        <taxon>Chitinophagaceae</taxon>
        <taxon>Chitinophaga</taxon>
    </lineage>
</organism>
<feature type="domain" description="VOC" evidence="1">
    <location>
        <begin position="3"/>
        <end position="127"/>
    </location>
</feature>
<evidence type="ECO:0000313" key="2">
    <source>
        <dbReference type="EMBL" id="RAJ08445.1"/>
    </source>
</evidence>
<reference evidence="2 3" key="1">
    <citation type="submission" date="2018-06" db="EMBL/GenBank/DDBJ databases">
        <title>Genomic Encyclopedia of Archaeal and Bacterial Type Strains, Phase II (KMG-II): from individual species to whole genera.</title>
        <authorList>
            <person name="Goeker M."/>
        </authorList>
    </citation>
    <scope>NUCLEOTIDE SEQUENCE [LARGE SCALE GENOMIC DNA]</scope>
    <source>
        <strain evidence="2 3">DSM 23857</strain>
    </source>
</reference>
<dbReference type="EMBL" id="QLLL01000002">
    <property type="protein sequence ID" value="RAJ08445.1"/>
    <property type="molecule type" value="Genomic_DNA"/>
</dbReference>
<accession>A0A327QWV8</accession>
<dbReference type="Gene3D" id="3.10.180.10">
    <property type="entry name" value="2,3-Dihydroxybiphenyl 1,2-Dioxygenase, domain 1"/>
    <property type="match status" value="1"/>
</dbReference>
<evidence type="ECO:0000313" key="3">
    <source>
        <dbReference type="Proteomes" id="UP000249547"/>
    </source>
</evidence>
<dbReference type="PROSITE" id="PS51819">
    <property type="entry name" value="VOC"/>
    <property type="match status" value="1"/>
</dbReference>
<dbReference type="InterPro" id="IPR053863">
    <property type="entry name" value="Glyoxy/Ble-like_N"/>
</dbReference>
<sequence length="135" mass="14979">MATQIFVNLPVKDLEKSKTFYTALGFSINQQFSDEKAACIVISNDIYVMLLTEPFFQTFTKRSVGNAKNATAVINAISMENRDAVDAIAEKAYAAGATVTNETSDLGFMYSKSFDDLDGHIWEVFHMDMSAIPQQ</sequence>
<dbReference type="Proteomes" id="UP000249547">
    <property type="component" value="Unassembled WGS sequence"/>
</dbReference>
<dbReference type="OrthoDB" id="9798430at2"/>
<dbReference type="InterPro" id="IPR037523">
    <property type="entry name" value="VOC_core"/>
</dbReference>
<dbReference type="RefSeq" id="WP_111596598.1">
    <property type="nucleotide sequence ID" value="NZ_QLLL01000002.1"/>
</dbReference>
<dbReference type="Pfam" id="PF22677">
    <property type="entry name" value="Ble-like_N"/>
    <property type="match status" value="1"/>
</dbReference>
<protein>
    <recommendedName>
        <fullName evidence="1">VOC domain-containing protein</fullName>
    </recommendedName>
</protein>
<keyword evidence="3" id="KW-1185">Reference proteome</keyword>
<dbReference type="AlphaFoldDB" id="A0A327QWV8"/>
<dbReference type="PANTHER" id="PTHR36503">
    <property type="entry name" value="BLR2520 PROTEIN"/>
    <property type="match status" value="1"/>
</dbReference>
<dbReference type="SUPFAM" id="SSF54593">
    <property type="entry name" value="Glyoxalase/Bleomycin resistance protein/Dihydroxybiphenyl dioxygenase"/>
    <property type="match status" value="1"/>
</dbReference>